<dbReference type="Gene3D" id="2.40.128.20">
    <property type="match status" value="1"/>
</dbReference>
<dbReference type="InterPro" id="IPR012674">
    <property type="entry name" value="Calycin"/>
</dbReference>
<comment type="caution">
    <text evidence="2">The sequence shown here is derived from an EMBL/GenBank/DDBJ whole genome shotgun (WGS) entry which is preliminary data.</text>
</comment>
<evidence type="ECO:0000313" key="3">
    <source>
        <dbReference type="EMBL" id="RII32403.1"/>
    </source>
</evidence>
<reference evidence="1" key="3">
    <citation type="submission" date="2019-12" db="EMBL/GenBank/DDBJ databases">
        <title>Microbes associate with the intestines of laboratory mice.</title>
        <authorList>
            <person name="Navarre W."/>
            <person name="Wong E."/>
        </authorList>
    </citation>
    <scope>NUCLEOTIDE SEQUENCE</scope>
    <source>
        <strain evidence="1">NM79_F5</strain>
    </source>
</reference>
<dbReference type="Proteomes" id="UP000191056">
    <property type="component" value="Unassembled WGS sequence"/>
</dbReference>
<evidence type="ECO:0000313" key="2">
    <source>
        <dbReference type="EMBL" id="OPJ64096.1"/>
    </source>
</evidence>
<name>A0A1V4IVW8_9CLOT</name>
<dbReference type="SUPFAM" id="SSF50814">
    <property type="entry name" value="Lipocalins"/>
    <property type="match status" value="1"/>
</dbReference>
<dbReference type="InterPro" id="IPR015231">
    <property type="entry name" value="DUF1934"/>
</dbReference>
<sequence>MNKKAIITVDSAVLNDEEDLIGVVTPGEFYETEDGFRVEYEETKLSGMEGTKTIIIIREDSFDLIREGTTETKMEFKDRQKTVSLYKTPYGVMEIKIDTKKLEINVDEEGGIINTMYALEIGGQPALKTNLSIEIKVQ</sequence>
<proteinExistence type="predicted"/>
<dbReference type="EMBL" id="QXDJ01000007">
    <property type="protein sequence ID" value="RII32403.1"/>
    <property type="molecule type" value="Genomic_DNA"/>
</dbReference>
<reference evidence="3 5" key="2">
    <citation type="submission" date="2018-08" db="EMBL/GenBank/DDBJ databases">
        <title>Genome of Clostridium chromiireducens C1, DSM12136.</title>
        <authorList>
            <person name="Xing M."/>
            <person name="Wei Y."/>
            <person name="Ang E.L."/>
            <person name="Zhao H."/>
            <person name="Zhang Y."/>
        </authorList>
    </citation>
    <scope>NUCLEOTIDE SEQUENCE [LARGE SCALE GENOMIC DNA]</scope>
    <source>
        <strain evidence="3 5">C1</strain>
    </source>
</reference>
<dbReference type="OrthoDB" id="1680906at2"/>
<dbReference type="Proteomes" id="UP000656077">
    <property type="component" value="Unassembled WGS sequence"/>
</dbReference>
<dbReference type="EMBL" id="WSRQ01000011">
    <property type="protein sequence ID" value="MVX63900.1"/>
    <property type="molecule type" value="Genomic_DNA"/>
</dbReference>
<dbReference type="Proteomes" id="UP000265930">
    <property type="component" value="Unassembled WGS sequence"/>
</dbReference>
<dbReference type="RefSeq" id="WP_079438926.1">
    <property type="nucleotide sequence ID" value="NZ_JBLZIA010000008.1"/>
</dbReference>
<dbReference type="STRING" id="225345.CLCHR_13500"/>
<evidence type="ECO:0000313" key="5">
    <source>
        <dbReference type="Proteomes" id="UP000265930"/>
    </source>
</evidence>
<protein>
    <submittedName>
        <fullName evidence="3">DUF1934 domain-containing protein</fullName>
    </submittedName>
    <submittedName>
        <fullName evidence="1">DUF1934 family protein</fullName>
    </submittedName>
    <submittedName>
        <fullName evidence="2">Putative beta-barrel protein YwiB</fullName>
    </submittedName>
</protein>
<dbReference type="Pfam" id="PF09148">
    <property type="entry name" value="DUF1934"/>
    <property type="match status" value="1"/>
</dbReference>
<accession>A0A1V4IVW8</accession>
<evidence type="ECO:0000313" key="1">
    <source>
        <dbReference type="EMBL" id="MVX63900.1"/>
    </source>
</evidence>
<reference evidence="2 4" key="1">
    <citation type="submission" date="2017-03" db="EMBL/GenBank/DDBJ databases">
        <title>Genome sequence of Clostridium chromiireducens DSM 23318.</title>
        <authorList>
            <person name="Poehlein A."/>
            <person name="Daniel R."/>
        </authorList>
    </citation>
    <scope>NUCLEOTIDE SEQUENCE [LARGE SCALE GENOMIC DNA]</scope>
    <source>
        <strain evidence="2 4">DSM 23318</strain>
    </source>
</reference>
<dbReference type="EMBL" id="MZGT01000014">
    <property type="protein sequence ID" value="OPJ64096.1"/>
    <property type="molecule type" value="Genomic_DNA"/>
</dbReference>
<organism evidence="2 4">
    <name type="scientific">Clostridium chromiireducens</name>
    <dbReference type="NCBI Taxonomy" id="225345"/>
    <lineage>
        <taxon>Bacteria</taxon>
        <taxon>Bacillati</taxon>
        <taxon>Bacillota</taxon>
        <taxon>Clostridia</taxon>
        <taxon>Eubacteriales</taxon>
        <taxon>Clostridiaceae</taxon>
        <taxon>Clostridium</taxon>
    </lineage>
</organism>
<evidence type="ECO:0000313" key="4">
    <source>
        <dbReference type="Proteomes" id="UP000191056"/>
    </source>
</evidence>
<keyword evidence="4" id="KW-1185">Reference proteome</keyword>
<dbReference type="AlphaFoldDB" id="A0A1V4IVW8"/>
<gene>
    <name evidence="2" type="primary">ywiB</name>
    <name evidence="2" type="ORF">CLCHR_13500</name>
    <name evidence="3" type="ORF">D2A34_22250</name>
    <name evidence="1" type="ORF">GKZ28_09370</name>
</gene>